<dbReference type="EMBL" id="FQZT01000005">
    <property type="protein sequence ID" value="SHJ24315.1"/>
    <property type="molecule type" value="Genomic_DNA"/>
</dbReference>
<dbReference type="PANTHER" id="PTHR43063">
    <property type="entry name" value="4FE-4S CLUSTER CONTAINING PARA FAMILY ATPASE PROTEIN"/>
    <property type="match status" value="1"/>
</dbReference>
<name>A0A1M6HQ18_MALRU</name>
<dbReference type="PROSITE" id="PS51379">
    <property type="entry name" value="4FE4S_FER_2"/>
    <property type="match status" value="2"/>
</dbReference>
<dbReference type="GO" id="GO:0051536">
    <property type="term" value="F:iron-sulfur cluster binding"/>
    <property type="evidence" value="ECO:0007669"/>
    <property type="project" value="UniProtKB-KW"/>
</dbReference>
<dbReference type="OrthoDB" id="9778602at2"/>
<dbReference type="AlphaFoldDB" id="A0A1M6HQ18"/>
<keyword evidence="3" id="KW-0411">Iron-sulfur</keyword>
<evidence type="ECO:0000313" key="5">
    <source>
        <dbReference type="EMBL" id="SHJ24315.1"/>
    </source>
</evidence>
<evidence type="ECO:0000256" key="1">
    <source>
        <dbReference type="ARBA" id="ARBA00022723"/>
    </source>
</evidence>
<dbReference type="STRING" id="1122189.SAMN02745165_01914"/>
<dbReference type="Pfam" id="PF14697">
    <property type="entry name" value="Fer4_21"/>
    <property type="match status" value="1"/>
</dbReference>
<dbReference type="RefSeq" id="WP_072908243.1">
    <property type="nucleotide sequence ID" value="NZ_FQZT01000005.1"/>
</dbReference>
<dbReference type="PANTHER" id="PTHR43063:SF1">
    <property type="entry name" value="4FE-4S CLUSTER CONTAINING PARA FAMILY ATPASE PROTEIN"/>
    <property type="match status" value="1"/>
</dbReference>
<keyword evidence="2" id="KW-0408">Iron</keyword>
<dbReference type="InterPro" id="IPR027417">
    <property type="entry name" value="P-loop_NTPase"/>
</dbReference>
<dbReference type="PROSITE" id="PS00198">
    <property type="entry name" value="4FE4S_FER_1"/>
    <property type="match status" value="1"/>
</dbReference>
<dbReference type="SUPFAM" id="SSF54862">
    <property type="entry name" value="4Fe-4S ferredoxins"/>
    <property type="match status" value="1"/>
</dbReference>
<protein>
    <submittedName>
        <fullName evidence="5">MinD superfamily P-loop ATPase, contains an inserted ferredoxin domain</fullName>
    </submittedName>
</protein>
<feature type="domain" description="4Fe-4S ferredoxin-type" evidence="4">
    <location>
        <begin position="56"/>
        <end position="80"/>
    </location>
</feature>
<dbReference type="Gene3D" id="3.30.70.20">
    <property type="match status" value="1"/>
</dbReference>
<dbReference type="InterPro" id="IPR017900">
    <property type="entry name" value="4Fe4S_Fe_S_CS"/>
</dbReference>
<dbReference type="InterPro" id="IPR017896">
    <property type="entry name" value="4Fe4S_Fe-S-bd"/>
</dbReference>
<feature type="domain" description="4Fe-4S ferredoxin-type" evidence="4">
    <location>
        <begin position="85"/>
        <end position="114"/>
    </location>
</feature>
<keyword evidence="1" id="KW-0479">Metal-binding</keyword>
<dbReference type="SUPFAM" id="SSF52540">
    <property type="entry name" value="P-loop containing nucleoside triphosphate hydrolases"/>
    <property type="match status" value="1"/>
</dbReference>
<reference evidence="5 6" key="1">
    <citation type="submission" date="2016-11" db="EMBL/GenBank/DDBJ databases">
        <authorList>
            <person name="Jaros S."/>
            <person name="Januszkiewicz K."/>
            <person name="Wedrychowicz H."/>
        </authorList>
    </citation>
    <scope>NUCLEOTIDE SEQUENCE [LARGE SCALE GENOMIC DNA]</scope>
    <source>
        <strain evidence="5 6">DSM 5091</strain>
    </source>
</reference>
<sequence>MIISVVSGKGGAGKTTIATSLANILQADYYDLDVDAPNGEHFLQPRDWTRRQAFVLQPKIDSATCIACGKCAKECRFKALYKIGETVYLNEHLCHSCNLCREVCPTGAISYKEVPIGEVRTGHSSRTGAKVVVGDLIIGSTRGTALIQDITTRLRSDGLTIIDGPPGNSCAAVAAIKPADLVVVVVEPTPFGIHDMLQTLTILRDMGKPLVAVANKALETEELEKVLAEQGIELAATIGLKSEYHKALLRGEVLSQADAGVFQGLQQAVAREVEKR</sequence>
<organism evidence="5 6">
    <name type="scientific">Malonomonas rubra DSM 5091</name>
    <dbReference type="NCBI Taxonomy" id="1122189"/>
    <lineage>
        <taxon>Bacteria</taxon>
        <taxon>Pseudomonadati</taxon>
        <taxon>Thermodesulfobacteriota</taxon>
        <taxon>Desulfuromonadia</taxon>
        <taxon>Desulfuromonadales</taxon>
        <taxon>Geopsychrobacteraceae</taxon>
        <taxon>Malonomonas</taxon>
    </lineage>
</organism>
<gene>
    <name evidence="5" type="ORF">SAMN02745165_01914</name>
</gene>
<evidence type="ECO:0000256" key="3">
    <source>
        <dbReference type="ARBA" id="ARBA00023014"/>
    </source>
</evidence>
<evidence type="ECO:0000313" key="6">
    <source>
        <dbReference type="Proteomes" id="UP000184171"/>
    </source>
</evidence>
<keyword evidence="6" id="KW-1185">Reference proteome</keyword>
<evidence type="ECO:0000259" key="4">
    <source>
        <dbReference type="PROSITE" id="PS51379"/>
    </source>
</evidence>
<dbReference type="GO" id="GO:0046872">
    <property type="term" value="F:metal ion binding"/>
    <property type="evidence" value="ECO:0007669"/>
    <property type="project" value="UniProtKB-KW"/>
</dbReference>
<evidence type="ECO:0000256" key="2">
    <source>
        <dbReference type="ARBA" id="ARBA00023004"/>
    </source>
</evidence>
<accession>A0A1M6HQ18</accession>
<proteinExistence type="predicted"/>
<dbReference type="Proteomes" id="UP000184171">
    <property type="component" value="Unassembled WGS sequence"/>
</dbReference>
<dbReference type="Gene3D" id="3.40.50.300">
    <property type="entry name" value="P-loop containing nucleotide triphosphate hydrolases"/>
    <property type="match status" value="1"/>
</dbReference>